<dbReference type="InterPro" id="IPR025246">
    <property type="entry name" value="IS30-like_HTH"/>
</dbReference>
<dbReference type="AlphaFoldDB" id="A0A9W6VDX9"/>
<accession>A0A9W6VDX9</accession>
<reference evidence="2" key="1">
    <citation type="submission" date="2023-03" db="EMBL/GenBank/DDBJ databases">
        <title>Amycolatopsis taiwanensis NBRC 103393.</title>
        <authorList>
            <person name="Ichikawa N."/>
            <person name="Sato H."/>
            <person name="Tonouchi N."/>
        </authorList>
    </citation>
    <scope>NUCLEOTIDE SEQUENCE</scope>
    <source>
        <strain evidence="2">NBRC 103393</strain>
    </source>
</reference>
<proteinExistence type="predicted"/>
<dbReference type="EMBL" id="BSTI01000009">
    <property type="protein sequence ID" value="GLY67838.1"/>
    <property type="molecule type" value="Genomic_DNA"/>
</dbReference>
<organism evidence="2 3">
    <name type="scientific">Amycolatopsis taiwanensis</name>
    <dbReference type="NCBI Taxonomy" id="342230"/>
    <lineage>
        <taxon>Bacteria</taxon>
        <taxon>Bacillati</taxon>
        <taxon>Actinomycetota</taxon>
        <taxon>Actinomycetes</taxon>
        <taxon>Pseudonocardiales</taxon>
        <taxon>Pseudonocardiaceae</taxon>
        <taxon>Amycolatopsis</taxon>
    </lineage>
</organism>
<evidence type="ECO:0000259" key="1">
    <source>
        <dbReference type="Pfam" id="PF13936"/>
    </source>
</evidence>
<dbReference type="Proteomes" id="UP001165136">
    <property type="component" value="Unassembled WGS sequence"/>
</dbReference>
<comment type="caution">
    <text evidence="2">The sequence shown here is derived from an EMBL/GenBank/DDBJ whole genome shotgun (WGS) entry which is preliminary data.</text>
</comment>
<evidence type="ECO:0000313" key="3">
    <source>
        <dbReference type="Proteomes" id="UP001165136"/>
    </source>
</evidence>
<dbReference type="Pfam" id="PF13936">
    <property type="entry name" value="HTH_38"/>
    <property type="match status" value="1"/>
</dbReference>
<keyword evidence="3" id="KW-1185">Reference proteome</keyword>
<gene>
    <name evidence="2" type="ORF">Atai01_44570</name>
</gene>
<name>A0A9W6VDX9_9PSEU</name>
<protein>
    <recommendedName>
        <fullName evidence="1">Transposase IS30-like HTH domain-containing protein</fullName>
    </recommendedName>
</protein>
<evidence type="ECO:0000313" key="2">
    <source>
        <dbReference type="EMBL" id="GLY67838.1"/>
    </source>
</evidence>
<feature type="domain" description="Transposase IS30-like HTH" evidence="1">
    <location>
        <begin position="41"/>
        <end position="80"/>
    </location>
</feature>
<sequence>MPARKLRYLRPFPHGVIGSSAVSRATENVIRGARSWLVGRGRPLELMEREVIALGIKKRMSYREIGDSIGRDHSVVFREVELDLPT</sequence>